<dbReference type="RefSeq" id="WP_184855840.1">
    <property type="nucleotide sequence ID" value="NZ_JACHLK010000002.1"/>
</dbReference>
<keyword evidence="2" id="KW-1185">Reference proteome</keyword>
<organism evidence="1 2">
    <name type="scientific">Acidovorax soli</name>
    <dbReference type="NCBI Taxonomy" id="592050"/>
    <lineage>
        <taxon>Bacteria</taxon>
        <taxon>Pseudomonadati</taxon>
        <taxon>Pseudomonadota</taxon>
        <taxon>Betaproteobacteria</taxon>
        <taxon>Burkholderiales</taxon>
        <taxon>Comamonadaceae</taxon>
        <taxon>Acidovorax</taxon>
    </lineage>
</organism>
<evidence type="ECO:0000313" key="2">
    <source>
        <dbReference type="Proteomes" id="UP000575083"/>
    </source>
</evidence>
<evidence type="ECO:0000313" key="1">
    <source>
        <dbReference type="EMBL" id="MBB6558396.1"/>
    </source>
</evidence>
<dbReference type="EMBL" id="JACHLK010000002">
    <property type="protein sequence ID" value="MBB6558396.1"/>
    <property type="molecule type" value="Genomic_DNA"/>
</dbReference>
<proteinExistence type="predicted"/>
<comment type="caution">
    <text evidence="1">The sequence shown here is derived from an EMBL/GenBank/DDBJ whole genome shotgun (WGS) entry which is preliminary data.</text>
</comment>
<name>A0A7X0PB91_9BURK</name>
<sequence>MSALTLRNDTPYIAQYVVHKGQQVIARLPGIAPGALLSVPLNDTFEITASTILHGNTYTCAPIAMGGATHYLAQVKEMAAQGTYAFEVVTTPSTVANQMQFEKTSLAPVTFNITRSGAYLQSVVVQDTFIRVTLEISDVYFVYAVINGITTDNVTTSNPNATITAVADTSDTEFGYFTLVVS</sequence>
<protein>
    <submittedName>
        <fullName evidence="1">Uncharacterized protein</fullName>
    </submittedName>
</protein>
<reference evidence="1 2" key="1">
    <citation type="submission" date="2020-08" db="EMBL/GenBank/DDBJ databases">
        <title>Functional genomics of gut bacteria from endangered species of beetles.</title>
        <authorList>
            <person name="Carlos-Shanley C."/>
        </authorList>
    </citation>
    <scope>NUCLEOTIDE SEQUENCE [LARGE SCALE GENOMIC DNA]</scope>
    <source>
        <strain evidence="1 2">S00198</strain>
    </source>
</reference>
<dbReference type="AlphaFoldDB" id="A0A7X0PB91"/>
<gene>
    <name evidence="1" type="ORF">HNP48_001060</name>
</gene>
<dbReference type="Proteomes" id="UP000575083">
    <property type="component" value="Unassembled WGS sequence"/>
</dbReference>
<accession>A0A7X0PB91</accession>